<dbReference type="PANTHER" id="PTHR34580">
    <property type="match status" value="1"/>
</dbReference>
<protein>
    <submittedName>
        <fullName evidence="3">Uncharacterized protein</fullName>
    </submittedName>
</protein>
<dbReference type="InterPro" id="IPR026881">
    <property type="entry name" value="WYL_dom"/>
</dbReference>
<dbReference type="Pfam" id="PF13280">
    <property type="entry name" value="WYL"/>
    <property type="match status" value="1"/>
</dbReference>
<feature type="domain" description="WCX" evidence="2">
    <location>
        <begin position="252"/>
        <end position="319"/>
    </location>
</feature>
<proteinExistence type="predicted"/>
<comment type="caution">
    <text evidence="3">The sequence shown here is derived from an EMBL/GenBank/DDBJ whole genome shotgun (WGS) entry which is preliminary data.</text>
</comment>
<dbReference type="InterPro" id="IPR051534">
    <property type="entry name" value="CBASS_pafABC_assoc_protein"/>
</dbReference>
<dbReference type="OrthoDB" id="7626446at2"/>
<accession>A0A4Q0RWF0</accession>
<evidence type="ECO:0000259" key="2">
    <source>
        <dbReference type="Pfam" id="PF25583"/>
    </source>
</evidence>
<evidence type="ECO:0000313" key="4">
    <source>
        <dbReference type="Proteomes" id="UP000289546"/>
    </source>
</evidence>
<reference evidence="3 4" key="1">
    <citation type="submission" date="2015-04" db="EMBL/GenBank/DDBJ databases">
        <title>Comparative genomics of rhizobia nodulating Arachis hypogaea in China.</title>
        <authorList>
            <person name="Li Y."/>
        </authorList>
    </citation>
    <scope>NUCLEOTIDE SEQUENCE [LARGE SCALE GENOMIC DNA]</scope>
    <source>
        <strain evidence="3 4">CCBAU 51757</strain>
    </source>
</reference>
<dbReference type="Proteomes" id="UP000289546">
    <property type="component" value="Unassembled WGS sequence"/>
</dbReference>
<dbReference type="InterPro" id="IPR057727">
    <property type="entry name" value="WCX_dom"/>
</dbReference>
<sequence>MSFEKAQQFLDLTTYVMAHRSGVTLADVEERFEISRRTAQRMMQALEAQFPDTASGYDEQGLKRWRLQTSAVRDLLTLSPEELAALDLAIETLQRTASGLEAAELRRLKEKILALVPRSKMARVETDHEVLLEAQGLASRPGPAARIRPEIAAVISNAIKSSRRLRITYHSRGAAEPSMRVVEPYGVLIGIRRYLVARAKDDAGGPLRHFVAERIQSGELTGESFVRDPGFDLHEHARKAFGAFHNDTEFGEVVWRFTPSAADHARAFAFHPSQVFESQPDGSLIVRFWASGHLEMCWHLYMWGDQVEVLAPEALRKMVLLYRRSDFPALP</sequence>
<dbReference type="EMBL" id="LBJQ01000089">
    <property type="protein sequence ID" value="RXH24113.1"/>
    <property type="molecule type" value="Genomic_DNA"/>
</dbReference>
<evidence type="ECO:0000313" key="3">
    <source>
        <dbReference type="EMBL" id="RXH24113.1"/>
    </source>
</evidence>
<gene>
    <name evidence="3" type="ORF">XH99_28920</name>
</gene>
<dbReference type="PROSITE" id="PS52050">
    <property type="entry name" value="WYL"/>
    <property type="match status" value="1"/>
</dbReference>
<evidence type="ECO:0000259" key="1">
    <source>
        <dbReference type="Pfam" id="PF13280"/>
    </source>
</evidence>
<dbReference type="RefSeq" id="WP_128921307.1">
    <property type="nucleotide sequence ID" value="NZ_LBJC01000028.1"/>
</dbReference>
<organism evidence="3 4">
    <name type="scientific">Bradyrhizobium nanningense</name>
    <dbReference type="NCBI Taxonomy" id="1325118"/>
    <lineage>
        <taxon>Bacteria</taxon>
        <taxon>Pseudomonadati</taxon>
        <taxon>Pseudomonadota</taxon>
        <taxon>Alphaproteobacteria</taxon>
        <taxon>Hyphomicrobiales</taxon>
        <taxon>Nitrobacteraceae</taxon>
        <taxon>Bradyrhizobium</taxon>
    </lineage>
</organism>
<dbReference type="AlphaFoldDB" id="A0A4Q0RWF0"/>
<feature type="domain" description="WYL" evidence="1">
    <location>
        <begin position="151"/>
        <end position="217"/>
    </location>
</feature>
<name>A0A4Q0RWF0_9BRAD</name>
<dbReference type="Pfam" id="PF25583">
    <property type="entry name" value="WCX"/>
    <property type="match status" value="1"/>
</dbReference>
<keyword evidence="4" id="KW-1185">Reference proteome</keyword>
<dbReference type="PANTHER" id="PTHR34580:SF1">
    <property type="entry name" value="PROTEIN PAFC"/>
    <property type="match status" value="1"/>
</dbReference>